<name>A0A835PS65_VANPL</name>
<dbReference type="Gene3D" id="3.40.50.2000">
    <property type="entry name" value="Glycogen Phosphorylase B"/>
    <property type="match status" value="2"/>
</dbReference>
<dbReference type="Pfam" id="PF00201">
    <property type="entry name" value="UDPGT"/>
    <property type="match status" value="1"/>
</dbReference>
<dbReference type="InterPro" id="IPR002213">
    <property type="entry name" value="UDP_glucos_trans"/>
</dbReference>
<dbReference type="EMBL" id="JADCNM010000012">
    <property type="protein sequence ID" value="KAG0458644.1"/>
    <property type="molecule type" value="Genomic_DNA"/>
</dbReference>
<dbReference type="EC" id="2.4.1.-" evidence="4"/>
<dbReference type="Proteomes" id="UP000639772">
    <property type="component" value="Chromosome 12"/>
</dbReference>
<evidence type="ECO:0000313" key="5">
    <source>
        <dbReference type="EMBL" id="KAG0458644.1"/>
    </source>
</evidence>
<gene>
    <name evidence="5" type="ORF">HPP92_021772</name>
</gene>
<evidence type="ECO:0000256" key="2">
    <source>
        <dbReference type="ARBA" id="ARBA00022679"/>
    </source>
</evidence>
<dbReference type="InterPro" id="IPR035595">
    <property type="entry name" value="UDP_glycos_trans_CS"/>
</dbReference>
<dbReference type="AlphaFoldDB" id="A0A835PS65"/>
<dbReference type="GO" id="GO:0035251">
    <property type="term" value="F:UDP-glucosyltransferase activity"/>
    <property type="evidence" value="ECO:0007669"/>
    <property type="project" value="TreeGrafter"/>
</dbReference>
<dbReference type="OrthoDB" id="5835829at2759"/>
<dbReference type="FunFam" id="3.40.50.2000:FF:000154">
    <property type="entry name" value="Glycosyltransferase"/>
    <property type="match status" value="1"/>
</dbReference>
<organism evidence="5 6">
    <name type="scientific">Vanilla planifolia</name>
    <name type="common">Vanilla</name>
    <dbReference type="NCBI Taxonomy" id="51239"/>
    <lineage>
        <taxon>Eukaryota</taxon>
        <taxon>Viridiplantae</taxon>
        <taxon>Streptophyta</taxon>
        <taxon>Embryophyta</taxon>
        <taxon>Tracheophyta</taxon>
        <taxon>Spermatophyta</taxon>
        <taxon>Magnoliopsida</taxon>
        <taxon>Liliopsida</taxon>
        <taxon>Asparagales</taxon>
        <taxon>Orchidaceae</taxon>
        <taxon>Vanilloideae</taxon>
        <taxon>Vanilleae</taxon>
        <taxon>Vanilla</taxon>
    </lineage>
</organism>
<evidence type="ECO:0000256" key="1">
    <source>
        <dbReference type="ARBA" id="ARBA00009995"/>
    </source>
</evidence>
<dbReference type="PROSITE" id="PS00375">
    <property type="entry name" value="UDPGT"/>
    <property type="match status" value="1"/>
</dbReference>
<evidence type="ECO:0000256" key="4">
    <source>
        <dbReference type="RuleBase" id="RU362057"/>
    </source>
</evidence>
<keyword evidence="2 3" id="KW-0808">Transferase</keyword>
<dbReference type="PANTHER" id="PTHR48047:SF168">
    <property type="entry name" value="GLYCOSYLTRANSFERASE"/>
    <property type="match status" value="1"/>
</dbReference>
<dbReference type="SUPFAM" id="SSF53756">
    <property type="entry name" value="UDP-Glycosyltransferase/glycogen phosphorylase"/>
    <property type="match status" value="1"/>
</dbReference>
<accession>A0A835PS65</accession>
<dbReference type="CDD" id="cd03784">
    <property type="entry name" value="GT1_Gtf-like"/>
    <property type="match status" value="1"/>
</dbReference>
<protein>
    <recommendedName>
        <fullName evidence="4">Glycosyltransferase</fullName>
        <ecNumber evidence="4">2.4.1.-</ecNumber>
    </recommendedName>
</protein>
<comment type="caution">
    <text evidence="5">The sequence shown here is derived from an EMBL/GenBank/DDBJ whole genome shotgun (WGS) entry which is preliminary data.</text>
</comment>
<proteinExistence type="inferred from homology"/>
<dbReference type="PANTHER" id="PTHR48047">
    <property type="entry name" value="GLYCOSYLTRANSFERASE"/>
    <property type="match status" value="1"/>
</dbReference>
<evidence type="ECO:0000256" key="3">
    <source>
        <dbReference type="RuleBase" id="RU003718"/>
    </source>
</evidence>
<sequence>MAEQQGTTTTGVSHLVLIPWLARGHLIPMLDIARLLADAGSIVTVVTTSANASGLRGSDMCSSSGCLRYAIIPFPCPAITDLPEGCENVDRLPSRQLAGKFYSAAKLLRPSLESVLRGLAPPPSAIIFGIGFPWLASLARDALPVPRFVFHGFSSFTLLASHNLHAHKTHERAGSPTDTLILPGLPHRVEIQRSRLPIFFDRASEIHSVYVEMRDGEVAADGFVVNSFEELEQGYAALLAMAAGKKVWSVGPVSLCNRESADVASRGGRSFSVDVDRCVKWLDSRERGSVVYVSFGSMGRLDAEQTRELGLGLMASGWPFVWVIREGAPPPPPEVEKTMEESGLVIRGWAPQTILLAHSAVGGFLTHCGWNSVMEGVVAGVPMATWPLGADQFLNEKLVVEVLRLGVEVRGRGASGELMVKREEVKRVVEELMVRGPEGDQRRKRSKDFADKARTAMEDRGASQRSLVEIIHDVANWRAYN</sequence>
<comment type="similarity">
    <text evidence="1 3">Belongs to the UDP-glycosyltransferase family.</text>
</comment>
<reference evidence="5 6" key="1">
    <citation type="journal article" date="2020" name="Nat. Food">
        <title>A phased Vanilla planifolia genome enables genetic improvement of flavour and production.</title>
        <authorList>
            <person name="Hasing T."/>
            <person name="Tang H."/>
            <person name="Brym M."/>
            <person name="Khazi F."/>
            <person name="Huang T."/>
            <person name="Chambers A.H."/>
        </authorList>
    </citation>
    <scope>NUCLEOTIDE SEQUENCE [LARGE SCALE GENOMIC DNA]</scope>
    <source>
        <tissue evidence="5">Leaf</tissue>
    </source>
</reference>
<evidence type="ECO:0000313" key="6">
    <source>
        <dbReference type="Proteomes" id="UP000639772"/>
    </source>
</evidence>
<keyword evidence="3" id="KW-0328">Glycosyltransferase</keyword>